<evidence type="ECO:0000256" key="2">
    <source>
        <dbReference type="ARBA" id="ARBA00008387"/>
    </source>
</evidence>
<evidence type="ECO:0000256" key="7">
    <source>
        <dbReference type="SAM" id="SignalP"/>
    </source>
</evidence>
<evidence type="ECO:0000256" key="4">
    <source>
        <dbReference type="ARBA" id="ARBA00022723"/>
    </source>
</evidence>
<keyword evidence="3" id="KW-1029">Fimbrium biogenesis</keyword>
<keyword evidence="5" id="KW-0106">Calcium</keyword>
<proteinExistence type="inferred from homology"/>
<dbReference type="InterPro" id="IPR015943">
    <property type="entry name" value="WD40/YVTN_repeat-like_dom_sf"/>
</dbReference>
<dbReference type="OrthoDB" id="7156875at2"/>
<name>A0A5R9R156_9PSED</name>
<comment type="similarity">
    <text evidence="2">Belongs to the PilY1 family.</text>
</comment>
<evidence type="ECO:0000256" key="1">
    <source>
        <dbReference type="ARBA" id="ARBA00004561"/>
    </source>
</evidence>
<keyword evidence="7" id="KW-0732">Signal</keyword>
<dbReference type="InterPro" id="IPR011047">
    <property type="entry name" value="Quinoprotein_ADH-like_sf"/>
</dbReference>
<evidence type="ECO:0000256" key="5">
    <source>
        <dbReference type="ARBA" id="ARBA00022837"/>
    </source>
</evidence>
<dbReference type="GO" id="GO:0046872">
    <property type="term" value="F:metal ion binding"/>
    <property type="evidence" value="ECO:0007669"/>
    <property type="project" value="UniProtKB-KW"/>
</dbReference>
<comment type="caution">
    <text evidence="9">The sequence shown here is derived from an EMBL/GenBank/DDBJ whole genome shotgun (WGS) entry which is preliminary data.</text>
</comment>
<dbReference type="SUPFAM" id="SSF50998">
    <property type="entry name" value="Quinoprotein alcohol dehydrogenase-like"/>
    <property type="match status" value="1"/>
</dbReference>
<dbReference type="Gene3D" id="2.130.10.10">
    <property type="entry name" value="YVTN repeat-like/Quinoprotein amine dehydrogenase"/>
    <property type="match status" value="1"/>
</dbReference>
<feature type="signal peptide" evidence="7">
    <location>
        <begin position="1"/>
        <end position="18"/>
    </location>
</feature>
<sequence length="1082" mass="115630">MAVRLGMLCSLMVGAALASALSAAPVSQVPLQIASGAPGNILLLPSSAHGATAAAANPSPVYATGERYFGYFDPDKCYAYRFGEAETQRYFQPIGPALAHVCRQAWSGNFLNWATAQAMDVYRAVLTGGDRLIDSTETTVLQKGRNLERDGAFPDRGLPLDTVAGATPFSGAMLYLRVAGEERSLLLSRSPDFPGEPQEFLPGEPLLPAKSYRLAVHVQVCIAGQQERNCQRYGERYKPEGLLQQYAGRLRFSLFGRSDREGGVVLRVPQKFVGPWRDDGSDNPQKEWSAQTGVLIDRPAGVIATLNRFDESPPLPFDDVGELLHAATRYLRHQGNHADPLTYACQRNLMLGLGGAGEGEGEAGASLLRLGDPAVAQAAQQVMAMQGGGGTAASLALAGLAYEAHVSDLRPDLPGRQSASTYWLASSGEVAGPGSALWLATQYGGFAIPRGYSSARTSPLPESEWRGVDGWPANLLKLADPDRLRDELKQAFARTADDVPMSIGNFSAGPRYGEWFSTLLAGRYWSGDLQLWREDEEKPQWSAARKLDELSEAQLAERNILTVGAATTAVDGSRIMRTGMPFAWGALDDEQRRRLGSEQGELLIDYLRGSRLPERREPGSSLPFRLRASRLGDIVGSRPAYAWHDPQPYGELPKLLGTGYRAFLASELYQQRAPLVAVGANDGMLHGFDARDGHELFAFVPAAVLGRLHELADPGYAHRFYVDGSPAVGNAWIGGEWRTLLVGSTGAGGNSLFALDVTDPEQMGPRSVLWEFSHPDLGYTLGRPALMALGSGRFVVAVSSGARDPESQGGDIWLLDAADGHVLKRVHLPGAGDLGPVTAISSSGDVTANRLYVGDSFGNLWRVDLVGEEGGDSAIPPLLAGKPLFRALAPDGSPQGISAPVAAALDRSGLVRVLFGTGRYYRVGDDEPSAKTESLYGVIDGGQAFAGRSSLQPVSSSGALDSFHGWYLDLPANGSRVVDQPQIRDGKRVLFNLIAPGDDPCSDPLVYASLVLEVASGERLAGGLPNDVLANSDAASQPSGALQQSDPGGALRILGVDRDGRPQGQALGLPRDFGRKAWWESR</sequence>
<dbReference type="EMBL" id="SWDV01000019">
    <property type="protein sequence ID" value="TLX75539.1"/>
    <property type="molecule type" value="Genomic_DNA"/>
</dbReference>
<feature type="domain" description="PilY1 beta-propeller" evidence="8">
    <location>
        <begin position="631"/>
        <end position="944"/>
    </location>
</feature>
<keyword evidence="10" id="KW-1185">Reference proteome</keyword>
<gene>
    <name evidence="9" type="ORF">FAS41_16750</name>
</gene>
<dbReference type="GO" id="GO:0009289">
    <property type="term" value="C:pilus"/>
    <property type="evidence" value="ECO:0007669"/>
    <property type="project" value="UniProtKB-SubCell"/>
</dbReference>
<reference evidence="9 10" key="1">
    <citation type="submission" date="2019-04" db="EMBL/GenBank/DDBJ databases">
        <authorList>
            <person name="Li M."/>
        </authorList>
    </citation>
    <scope>NUCLEOTIDE SEQUENCE [LARGE SCALE GENOMIC DNA]</scope>
    <source>
        <strain evidence="9 10">LAM1902</strain>
    </source>
</reference>
<evidence type="ECO:0000259" key="8">
    <source>
        <dbReference type="Pfam" id="PF05567"/>
    </source>
</evidence>
<dbReference type="InterPro" id="IPR008707">
    <property type="entry name" value="B-propeller_PilY1"/>
</dbReference>
<evidence type="ECO:0000256" key="6">
    <source>
        <dbReference type="ARBA" id="ARBA00023263"/>
    </source>
</evidence>
<accession>A0A5R9R156</accession>
<organism evidence="9 10">
    <name type="scientific">Pseudomonas nicosulfuronedens</name>
    <dbReference type="NCBI Taxonomy" id="2571105"/>
    <lineage>
        <taxon>Bacteria</taxon>
        <taxon>Pseudomonadati</taxon>
        <taxon>Pseudomonadota</taxon>
        <taxon>Gammaproteobacteria</taxon>
        <taxon>Pseudomonadales</taxon>
        <taxon>Pseudomonadaceae</taxon>
        <taxon>Pseudomonas</taxon>
    </lineage>
</organism>
<dbReference type="Pfam" id="PF05567">
    <property type="entry name" value="T4P_PilY1"/>
    <property type="match status" value="1"/>
</dbReference>
<feature type="chain" id="PRO_5024432249" description="PilY1 beta-propeller domain-containing protein" evidence="7">
    <location>
        <begin position="19"/>
        <end position="1082"/>
    </location>
</feature>
<comment type="subcellular location">
    <subcellularLocation>
        <location evidence="1">Fimbrium</location>
    </subcellularLocation>
</comment>
<protein>
    <recommendedName>
        <fullName evidence="8">PilY1 beta-propeller domain-containing protein</fullName>
    </recommendedName>
</protein>
<keyword evidence="6" id="KW-0281">Fimbrium</keyword>
<evidence type="ECO:0000313" key="9">
    <source>
        <dbReference type="EMBL" id="TLX75539.1"/>
    </source>
</evidence>
<dbReference type="AlphaFoldDB" id="A0A5R9R156"/>
<evidence type="ECO:0000256" key="3">
    <source>
        <dbReference type="ARBA" id="ARBA00022558"/>
    </source>
</evidence>
<evidence type="ECO:0000313" key="10">
    <source>
        <dbReference type="Proteomes" id="UP000306635"/>
    </source>
</evidence>
<dbReference type="Proteomes" id="UP000306635">
    <property type="component" value="Unassembled WGS sequence"/>
</dbReference>
<keyword evidence="4" id="KW-0479">Metal-binding</keyword>